<dbReference type="Proteomes" id="UP001519332">
    <property type="component" value="Unassembled WGS sequence"/>
</dbReference>
<dbReference type="Gene3D" id="3.40.50.150">
    <property type="entry name" value="Vaccinia Virus protein VP39"/>
    <property type="match status" value="1"/>
</dbReference>
<dbReference type="PIRSF" id="PIRSF017393">
    <property type="entry name" value="MTase_SAV2177"/>
    <property type="match status" value="1"/>
</dbReference>
<accession>A0ABS4TBP8</accession>
<proteinExistence type="predicted"/>
<gene>
    <name evidence="1" type="ORF">JOF56_002220</name>
</gene>
<reference evidence="1 2" key="1">
    <citation type="submission" date="2021-03" db="EMBL/GenBank/DDBJ databases">
        <title>Sequencing the genomes of 1000 actinobacteria strains.</title>
        <authorList>
            <person name="Klenk H.-P."/>
        </authorList>
    </citation>
    <scope>NUCLEOTIDE SEQUENCE [LARGE SCALE GENOMIC DNA]</scope>
    <source>
        <strain evidence="1 2">DSM 46670</strain>
    </source>
</reference>
<dbReference type="Pfam" id="PF04672">
    <property type="entry name" value="Methyltransf_19"/>
    <property type="match status" value="1"/>
</dbReference>
<evidence type="ECO:0008006" key="3">
    <source>
        <dbReference type="Google" id="ProtNLM"/>
    </source>
</evidence>
<sequence>MTEGEGTPADRWKGRRFDPSKPSISRVYDALLGGKENFQADRDVRDKLVTVDADVGQATRDLHEFLLRATRFLAREAGVTQFLMCGLNFPAKENLHEVALRANRSSSVVYVARDPAVLAHGRALLADNDQTHMADAHYRFPRQVIEHPTVVKHIDFTQPVALYQPGTMRYLSDELNPIGIMAEYIEALPSGSYVILAHLVDPGPGHELYEVAMQTRQIAADNNLGQHFRTRDQILAMLNGLDILDPGLVPLATWWPDGPRLNPLAPLQRLALGAVAHKP</sequence>
<comment type="caution">
    <text evidence="1">The sequence shown here is derived from an EMBL/GenBank/DDBJ whole genome shotgun (WGS) entry which is preliminary data.</text>
</comment>
<evidence type="ECO:0000313" key="1">
    <source>
        <dbReference type="EMBL" id="MBP2321835.1"/>
    </source>
</evidence>
<evidence type="ECO:0000313" key="2">
    <source>
        <dbReference type="Proteomes" id="UP001519332"/>
    </source>
</evidence>
<protein>
    <recommendedName>
        <fullName evidence="3">S-adenosyl methyltransferase</fullName>
    </recommendedName>
</protein>
<dbReference type="RefSeq" id="WP_209636938.1">
    <property type="nucleotide sequence ID" value="NZ_JAGINW010000001.1"/>
</dbReference>
<dbReference type="SUPFAM" id="SSF53335">
    <property type="entry name" value="S-adenosyl-L-methionine-dependent methyltransferases"/>
    <property type="match status" value="1"/>
</dbReference>
<keyword evidence="2" id="KW-1185">Reference proteome</keyword>
<name>A0ABS4TBP8_9PSEU</name>
<dbReference type="InterPro" id="IPR029063">
    <property type="entry name" value="SAM-dependent_MTases_sf"/>
</dbReference>
<organism evidence="1 2">
    <name type="scientific">Kibdelosporangium banguiense</name>
    <dbReference type="NCBI Taxonomy" id="1365924"/>
    <lineage>
        <taxon>Bacteria</taxon>
        <taxon>Bacillati</taxon>
        <taxon>Actinomycetota</taxon>
        <taxon>Actinomycetes</taxon>
        <taxon>Pseudonocardiales</taxon>
        <taxon>Pseudonocardiaceae</taxon>
        <taxon>Kibdelosporangium</taxon>
    </lineage>
</organism>
<dbReference type="EMBL" id="JAGINW010000001">
    <property type="protein sequence ID" value="MBP2321835.1"/>
    <property type="molecule type" value="Genomic_DNA"/>
</dbReference>
<dbReference type="InterPro" id="IPR006764">
    <property type="entry name" value="SAM_dep_MeTrfase_SAV2177_type"/>
</dbReference>